<evidence type="ECO:0000313" key="8">
    <source>
        <dbReference type="EMBL" id="PZQ75567.1"/>
    </source>
</evidence>
<evidence type="ECO:0000256" key="4">
    <source>
        <dbReference type="ARBA" id="ARBA00022723"/>
    </source>
</evidence>
<evidence type="ECO:0000256" key="1">
    <source>
        <dbReference type="ARBA" id="ARBA00001947"/>
    </source>
</evidence>
<dbReference type="AlphaFoldDB" id="A0A2W5RYI9"/>
<dbReference type="InterPro" id="IPR018163">
    <property type="entry name" value="Thr/Ala-tRNA-synth_IIc_edit"/>
</dbReference>
<dbReference type="GO" id="GO:0006419">
    <property type="term" value="P:alanyl-tRNA aminoacylation"/>
    <property type="evidence" value="ECO:0007669"/>
    <property type="project" value="InterPro"/>
</dbReference>
<dbReference type="GO" id="GO:0004813">
    <property type="term" value="F:alanine-tRNA ligase activity"/>
    <property type="evidence" value="ECO:0007669"/>
    <property type="project" value="InterPro"/>
</dbReference>
<dbReference type="Proteomes" id="UP000249135">
    <property type="component" value="Unassembled WGS sequence"/>
</dbReference>
<gene>
    <name evidence="8" type="ORF">DI563_09250</name>
</gene>
<dbReference type="GO" id="GO:0005524">
    <property type="term" value="F:ATP binding"/>
    <property type="evidence" value="ECO:0007669"/>
    <property type="project" value="InterPro"/>
</dbReference>
<proteinExistence type="predicted"/>
<dbReference type="Gene3D" id="3.30.980.10">
    <property type="entry name" value="Threonyl-trna Synthetase, Chain A, domain 2"/>
    <property type="match status" value="1"/>
</dbReference>
<sequence>MSPYLCHIEPDCLRFEARVVARRPDAVLLDRSFFYPGGGGQLADRGTLAWEGGGTVRIERIEMQGPNAWHCFDAADAGRVPGDRVVANVDPGFRFLMSQLHTGLHLLNALVYQRFEGSLVTGVQMAADGTARIDFDLPAADNNALRALEPALNGLIADGRPVKALYLDAAALAREPGVLRSRSVAPPSQADGTTRIIEIEGLDRQACGGTHLSNTSQSAPLRILKIENKGQHNRRIRIGLAG</sequence>
<comment type="caution">
    <text evidence="8">The sequence shown here is derived from an EMBL/GenBank/DDBJ whole genome shotgun (WGS) entry which is preliminary data.</text>
</comment>
<dbReference type="InterPro" id="IPR018164">
    <property type="entry name" value="Ala-tRNA-synth_IIc_N"/>
</dbReference>
<evidence type="ECO:0000259" key="7">
    <source>
        <dbReference type="PROSITE" id="PS50860"/>
    </source>
</evidence>
<dbReference type="Gene3D" id="2.40.30.130">
    <property type="match status" value="1"/>
</dbReference>
<feature type="domain" description="Alanyl-transfer RNA synthetases family profile" evidence="7">
    <location>
        <begin position="1"/>
        <end position="236"/>
    </location>
</feature>
<dbReference type="Pfam" id="PF01411">
    <property type="entry name" value="tRNA-synt_2c"/>
    <property type="match status" value="1"/>
</dbReference>
<dbReference type="GO" id="GO:0003676">
    <property type="term" value="F:nucleic acid binding"/>
    <property type="evidence" value="ECO:0007669"/>
    <property type="project" value="InterPro"/>
</dbReference>
<dbReference type="PANTHER" id="PTHR43462:SF1">
    <property type="entry name" value="ALANYL-TRNA EDITING PROTEIN AARSD1"/>
    <property type="match status" value="1"/>
</dbReference>
<evidence type="ECO:0000256" key="3">
    <source>
        <dbReference type="ARBA" id="ARBA00017959"/>
    </source>
</evidence>
<dbReference type="InterPro" id="IPR018165">
    <property type="entry name" value="Ala-tRNA-synth_IIc_core"/>
</dbReference>
<dbReference type="GO" id="GO:0005737">
    <property type="term" value="C:cytoplasm"/>
    <property type="evidence" value="ECO:0007669"/>
    <property type="project" value="UniProtKB-SubCell"/>
</dbReference>
<name>A0A2W5RYI9_VARPD</name>
<dbReference type="GO" id="GO:0046872">
    <property type="term" value="F:metal ion binding"/>
    <property type="evidence" value="ECO:0007669"/>
    <property type="project" value="UniProtKB-KW"/>
</dbReference>
<dbReference type="Pfam" id="PF07973">
    <property type="entry name" value="tRNA_SAD"/>
    <property type="match status" value="1"/>
</dbReference>
<dbReference type="SUPFAM" id="SSF55186">
    <property type="entry name" value="ThrRS/AlaRS common domain"/>
    <property type="match status" value="1"/>
</dbReference>
<keyword evidence="4" id="KW-0479">Metal-binding</keyword>
<keyword evidence="5" id="KW-0862">Zinc</keyword>
<comment type="cofactor">
    <cofactor evidence="1">
        <name>Zn(2+)</name>
        <dbReference type="ChEBI" id="CHEBI:29105"/>
    </cofactor>
</comment>
<dbReference type="PANTHER" id="PTHR43462">
    <property type="entry name" value="ALANYL-TRNA EDITING PROTEIN"/>
    <property type="match status" value="1"/>
</dbReference>
<evidence type="ECO:0000256" key="5">
    <source>
        <dbReference type="ARBA" id="ARBA00022833"/>
    </source>
</evidence>
<protein>
    <recommendedName>
        <fullName evidence="3">Alanine--tRNA ligase</fullName>
    </recommendedName>
    <alternativeName>
        <fullName evidence="6">Alanyl-tRNA synthetase</fullName>
    </alternativeName>
</protein>
<evidence type="ECO:0000256" key="6">
    <source>
        <dbReference type="ARBA" id="ARBA00032577"/>
    </source>
</evidence>
<dbReference type="InterPro" id="IPR009000">
    <property type="entry name" value="Transl_B-barrel_sf"/>
</dbReference>
<dbReference type="InterPro" id="IPR051335">
    <property type="entry name" value="Alanyl-tRNA_Editing_Enzymes"/>
</dbReference>
<dbReference type="GO" id="GO:0002161">
    <property type="term" value="F:aminoacyl-tRNA deacylase activity"/>
    <property type="evidence" value="ECO:0007669"/>
    <property type="project" value="UniProtKB-ARBA"/>
</dbReference>
<dbReference type="SMART" id="SM00863">
    <property type="entry name" value="tRNA_SAD"/>
    <property type="match status" value="1"/>
</dbReference>
<comment type="subcellular location">
    <subcellularLocation>
        <location evidence="2">Cytoplasm</location>
    </subcellularLocation>
</comment>
<dbReference type="InterPro" id="IPR012947">
    <property type="entry name" value="tRNA_SAD"/>
</dbReference>
<accession>A0A2W5RYI9</accession>
<dbReference type="PROSITE" id="PS50860">
    <property type="entry name" value="AA_TRNA_LIGASE_II_ALA"/>
    <property type="match status" value="1"/>
</dbReference>
<organism evidence="8 9">
    <name type="scientific">Variovorax paradoxus</name>
    <dbReference type="NCBI Taxonomy" id="34073"/>
    <lineage>
        <taxon>Bacteria</taxon>
        <taxon>Pseudomonadati</taxon>
        <taxon>Pseudomonadota</taxon>
        <taxon>Betaproteobacteria</taxon>
        <taxon>Burkholderiales</taxon>
        <taxon>Comamonadaceae</taxon>
        <taxon>Variovorax</taxon>
    </lineage>
</organism>
<reference evidence="8 9" key="1">
    <citation type="submission" date="2017-08" db="EMBL/GenBank/DDBJ databases">
        <title>Infants hospitalized years apart are colonized by the same room-sourced microbial strains.</title>
        <authorList>
            <person name="Brooks B."/>
            <person name="Olm M.R."/>
            <person name="Firek B.A."/>
            <person name="Baker R."/>
            <person name="Thomas B.C."/>
            <person name="Morowitz M.J."/>
            <person name="Banfield J.F."/>
        </authorList>
    </citation>
    <scope>NUCLEOTIDE SEQUENCE [LARGE SCALE GENOMIC DNA]</scope>
    <source>
        <strain evidence="8">S2_005_003_R2_41</strain>
    </source>
</reference>
<dbReference type="SUPFAM" id="SSF50447">
    <property type="entry name" value="Translation proteins"/>
    <property type="match status" value="1"/>
</dbReference>
<evidence type="ECO:0000313" key="9">
    <source>
        <dbReference type="Proteomes" id="UP000249135"/>
    </source>
</evidence>
<evidence type="ECO:0000256" key="2">
    <source>
        <dbReference type="ARBA" id="ARBA00004496"/>
    </source>
</evidence>
<dbReference type="EMBL" id="QFPP01000082">
    <property type="protein sequence ID" value="PZQ75567.1"/>
    <property type="molecule type" value="Genomic_DNA"/>
</dbReference>